<dbReference type="SUPFAM" id="SSF51905">
    <property type="entry name" value="FAD/NAD(P)-binding domain"/>
    <property type="match status" value="1"/>
</dbReference>
<dbReference type="PROSITE" id="PS00624">
    <property type="entry name" value="GMC_OXRED_2"/>
    <property type="match status" value="1"/>
</dbReference>
<dbReference type="GO" id="GO:0050660">
    <property type="term" value="F:flavin adenine dinucleotide binding"/>
    <property type="evidence" value="ECO:0007669"/>
    <property type="project" value="InterPro"/>
</dbReference>
<evidence type="ECO:0000256" key="4">
    <source>
        <dbReference type="ARBA" id="ARBA00022827"/>
    </source>
</evidence>
<feature type="non-terminal residue" evidence="8">
    <location>
        <position position="281"/>
    </location>
</feature>
<organism evidence="8 9">
    <name type="scientific">Caulobacter vibrioides</name>
    <name type="common">Caulobacter crescentus</name>
    <dbReference type="NCBI Taxonomy" id="155892"/>
    <lineage>
        <taxon>Bacteria</taxon>
        <taxon>Pseudomonadati</taxon>
        <taxon>Pseudomonadota</taxon>
        <taxon>Alphaproteobacteria</taxon>
        <taxon>Caulobacterales</taxon>
        <taxon>Caulobacteraceae</taxon>
        <taxon>Caulobacter</taxon>
    </lineage>
</organism>
<dbReference type="InterPro" id="IPR012132">
    <property type="entry name" value="GMC_OxRdtase"/>
</dbReference>
<protein>
    <submittedName>
        <fullName evidence="8">Choline dehydrogenase</fullName>
    </submittedName>
</protein>
<sequence>MLANRLTEDGRYSVLLLEAGGKDTSPMIHIPVGYATTLKDPKVNWLFDTEVDPTSGNRAHVWPRGKVLGGSSSINGLLYVRGQAADFDGWSQLGCTGWGYADCLPYFRRAENNERLRDELHGSDGPLHVSDPRDRHPVSDACIEGGVELGLPFNDDINGASQDGISYFQMTMHNGRRWSAAMAYLRPALGRSNLTLEIRAQAETVTFEGMRATGVRYTQNGKSITAKARREVILCGGAVNSPQLLELSGMGDPAVLAAAGIPVRHALPGVGGNMQDHYMVG</sequence>
<evidence type="ECO:0000256" key="1">
    <source>
        <dbReference type="ARBA" id="ARBA00001974"/>
    </source>
</evidence>
<feature type="domain" description="Glucose-methanol-choline oxidoreductase N-terminal" evidence="6">
    <location>
        <begin position="65"/>
        <end position="88"/>
    </location>
</feature>
<dbReference type="PANTHER" id="PTHR11552:SF147">
    <property type="entry name" value="CHOLINE DEHYDROGENASE, MITOCHONDRIAL"/>
    <property type="match status" value="1"/>
</dbReference>
<dbReference type="Pfam" id="PF00732">
    <property type="entry name" value="GMC_oxred_N"/>
    <property type="match status" value="1"/>
</dbReference>
<comment type="caution">
    <text evidence="8">The sequence shown here is derived from an EMBL/GenBank/DDBJ whole genome shotgun (WGS) entry which is preliminary data.</text>
</comment>
<evidence type="ECO:0000256" key="5">
    <source>
        <dbReference type="RuleBase" id="RU003968"/>
    </source>
</evidence>
<feature type="domain" description="Glucose-methanol-choline oxidoreductase N-terminal" evidence="7">
    <location>
        <begin position="237"/>
        <end position="251"/>
    </location>
</feature>
<dbReference type="AlphaFoldDB" id="A0A258CNE5"/>
<name>A0A258CNE5_CAUVI</name>
<evidence type="ECO:0000313" key="8">
    <source>
        <dbReference type="EMBL" id="OYW97086.1"/>
    </source>
</evidence>
<dbReference type="EMBL" id="NCDQ01000721">
    <property type="protein sequence ID" value="OYW97086.1"/>
    <property type="molecule type" value="Genomic_DNA"/>
</dbReference>
<evidence type="ECO:0000259" key="7">
    <source>
        <dbReference type="PROSITE" id="PS00624"/>
    </source>
</evidence>
<dbReference type="Gene3D" id="3.50.50.60">
    <property type="entry name" value="FAD/NAD(P)-binding domain"/>
    <property type="match status" value="1"/>
</dbReference>
<dbReference type="GO" id="GO:0016614">
    <property type="term" value="F:oxidoreductase activity, acting on CH-OH group of donors"/>
    <property type="evidence" value="ECO:0007669"/>
    <property type="project" value="InterPro"/>
</dbReference>
<dbReference type="InterPro" id="IPR036188">
    <property type="entry name" value="FAD/NAD-bd_sf"/>
</dbReference>
<evidence type="ECO:0000256" key="2">
    <source>
        <dbReference type="ARBA" id="ARBA00010790"/>
    </source>
</evidence>
<evidence type="ECO:0000313" key="9">
    <source>
        <dbReference type="Proteomes" id="UP000215616"/>
    </source>
</evidence>
<dbReference type="PANTHER" id="PTHR11552">
    <property type="entry name" value="GLUCOSE-METHANOL-CHOLINE GMC OXIDOREDUCTASE"/>
    <property type="match status" value="1"/>
</dbReference>
<comment type="similarity">
    <text evidence="2 5">Belongs to the GMC oxidoreductase family.</text>
</comment>
<evidence type="ECO:0000256" key="3">
    <source>
        <dbReference type="ARBA" id="ARBA00022630"/>
    </source>
</evidence>
<dbReference type="PROSITE" id="PS00623">
    <property type="entry name" value="GMC_OXRED_1"/>
    <property type="match status" value="1"/>
</dbReference>
<keyword evidence="4 5" id="KW-0274">FAD</keyword>
<dbReference type="InterPro" id="IPR000172">
    <property type="entry name" value="GMC_OxRdtase_N"/>
</dbReference>
<gene>
    <name evidence="8" type="ORF">B7Z12_22200</name>
</gene>
<reference evidence="8 9" key="1">
    <citation type="submission" date="2017-03" db="EMBL/GenBank/DDBJ databases">
        <title>Lifting the veil on microbial sulfur biogeochemistry in mining wastewaters.</title>
        <authorList>
            <person name="Kantor R.S."/>
            <person name="Colenbrander Nelson T."/>
            <person name="Marshall S."/>
            <person name="Bennett D."/>
            <person name="Apte S."/>
            <person name="Camacho D."/>
            <person name="Thomas B.C."/>
            <person name="Warren L.A."/>
            <person name="Banfield J.F."/>
        </authorList>
    </citation>
    <scope>NUCLEOTIDE SEQUENCE [LARGE SCALE GENOMIC DNA]</scope>
    <source>
        <strain evidence="8">32-67-7</strain>
    </source>
</reference>
<proteinExistence type="inferred from homology"/>
<dbReference type="Proteomes" id="UP000215616">
    <property type="component" value="Unassembled WGS sequence"/>
</dbReference>
<accession>A0A258CNE5</accession>
<comment type="cofactor">
    <cofactor evidence="1">
        <name>FAD</name>
        <dbReference type="ChEBI" id="CHEBI:57692"/>
    </cofactor>
</comment>
<keyword evidence="3 5" id="KW-0285">Flavoprotein</keyword>
<evidence type="ECO:0000259" key="6">
    <source>
        <dbReference type="PROSITE" id="PS00623"/>
    </source>
</evidence>
<dbReference type="Gene3D" id="3.30.560.10">
    <property type="entry name" value="Glucose Oxidase, domain 3"/>
    <property type="match status" value="1"/>
</dbReference>